<keyword evidence="8 13" id="KW-0472">Membrane</keyword>
<feature type="region of interest" description="Disordered" evidence="12">
    <location>
        <begin position="380"/>
        <end position="410"/>
    </location>
</feature>
<feature type="transmembrane region" description="Helical" evidence="13">
    <location>
        <begin position="168"/>
        <end position="189"/>
    </location>
</feature>
<keyword evidence="9" id="KW-0458">Lysosome</keyword>
<dbReference type="GO" id="GO:0005765">
    <property type="term" value="C:lysosomal membrane"/>
    <property type="evidence" value="ECO:0007669"/>
    <property type="project" value="UniProtKB-SubCell"/>
</dbReference>
<comment type="catalytic activity">
    <reaction evidence="10">
        <text>L-cystine(out) + H(+)(out) = L-cystine(in) + H(+)(in)</text>
        <dbReference type="Rhea" id="RHEA:66172"/>
        <dbReference type="ChEBI" id="CHEBI:15378"/>
        <dbReference type="ChEBI" id="CHEBI:35491"/>
    </reaction>
    <physiologicalReaction direction="left-to-right" evidence="10">
        <dbReference type="Rhea" id="RHEA:66173"/>
    </physiologicalReaction>
</comment>
<dbReference type="Gene3D" id="1.20.1280.290">
    <property type="match status" value="2"/>
</dbReference>
<evidence type="ECO:0000256" key="6">
    <source>
        <dbReference type="ARBA" id="ARBA00022847"/>
    </source>
</evidence>
<evidence type="ECO:0000256" key="9">
    <source>
        <dbReference type="ARBA" id="ARBA00023228"/>
    </source>
</evidence>
<feature type="transmembrane region" description="Helical" evidence="13">
    <location>
        <begin position="351"/>
        <end position="370"/>
    </location>
</feature>
<reference evidence="15" key="1">
    <citation type="submission" date="2022-01" db="EMBL/GenBank/DDBJ databases">
        <title>Genome Sequence Resource for Two Populations of Ditylenchus destructor, the Migratory Endoparasitic Phytonematode.</title>
        <authorList>
            <person name="Zhang H."/>
            <person name="Lin R."/>
            <person name="Xie B."/>
        </authorList>
    </citation>
    <scope>NUCLEOTIDE SEQUENCE</scope>
    <source>
        <strain evidence="15">BazhouSP</strain>
    </source>
</reference>
<feature type="compositionally biased region" description="Polar residues" evidence="12">
    <location>
        <begin position="381"/>
        <end position="393"/>
    </location>
</feature>
<sequence length="410" mass="46121">MHQSYALTVTFILLFAGQIVTIYAENTLVVDPLELSVVRGGKTTIQFKYSGEPLNDDLYIELETTAANIRLNPSTLVLGPNTTTANVEVNGLDVTSLTFIDVKSCTWGSGNHTGDECPFNKTSVFVRVKVVHSHTISVLVIVTGWIYFFAWSISFYPQIILNYKRKSVVGLNFDFLVLNVIGFFCYTIYNVMLYFDVEVQNIYIETHARSLIPVLLNDVVFASHALLACIITVFQCFIYERAAQRVSYICCGWSSLLIAFSGISLLMTLVNVLNWLQFINYLAYVKMAVTLSKYFPQAILNFRRKSTVGWSIGNVLLDFSGGFMDICQMVLQGSNTEDWSAFYGNPVKFGLGMISMVFDVVFIVQHYGLYRHADPEADYNQVDTNDGSTSITSENRERTPIVNSIPEIRT</sequence>
<feature type="transmembrane region" description="Helical" evidence="13">
    <location>
        <begin position="275"/>
        <end position="295"/>
    </location>
</feature>
<comment type="similarity">
    <text evidence="2">Belongs to the cystinosin family.</text>
</comment>
<name>A0AAD4NMI1_9BILA</name>
<dbReference type="GO" id="GO:0015184">
    <property type="term" value="F:L-cystine transmembrane transporter activity"/>
    <property type="evidence" value="ECO:0007669"/>
    <property type="project" value="TreeGrafter"/>
</dbReference>
<evidence type="ECO:0000256" key="4">
    <source>
        <dbReference type="ARBA" id="ARBA00022692"/>
    </source>
</evidence>
<evidence type="ECO:0000313" key="15">
    <source>
        <dbReference type="EMBL" id="KAI1729565.1"/>
    </source>
</evidence>
<dbReference type="InterPro" id="IPR006603">
    <property type="entry name" value="PQ-loop_rpt"/>
</dbReference>
<dbReference type="InterPro" id="IPR005282">
    <property type="entry name" value="LC_transporter"/>
</dbReference>
<evidence type="ECO:0000256" key="13">
    <source>
        <dbReference type="SAM" id="Phobius"/>
    </source>
</evidence>
<evidence type="ECO:0000313" key="16">
    <source>
        <dbReference type="Proteomes" id="UP001201812"/>
    </source>
</evidence>
<dbReference type="GO" id="GO:0015293">
    <property type="term" value="F:symporter activity"/>
    <property type="evidence" value="ECO:0007669"/>
    <property type="project" value="UniProtKB-KW"/>
</dbReference>
<evidence type="ECO:0000256" key="1">
    <source>
        <dbReference type="ARBA" id="ARBA00004155"/>
    </source>
</evidence>
<evidence type="ECO:0000256" key="2">
    <source>
        <dbReference type="ARBA" id="ARBA00006855"/>
    </source>
</evidence>
<accession>A0AAD4NMI1</accession>
<evidence type="ECO:0000256" key="8">
    <source>
        <dbReference type="ARBA" id="ARBA00023136"/>
    </source>
</evidence>
<evidence type="ECO:0000256" key="3">
    <source>
        <dbReference type="ARBA" id="ARBA00022448"/>
    </source>
</evidence>
<proteinExistence type="inferred from homology"/>
<dbReference type="FunFam" id="1.20.1280.290:FF:000018">
    <property type="entry name" value="Cystinosin homolog"/>
    <property type="match status" value="1"/>
</dbReference>
<protein>
    <recommendedName>
        <fullName evidence="11">Cystinosin homolog</fullName>
    </recommendedName>
</protein>
<keyword evidence="7 13" id="KW-1133">Transmembrane helix</keyword>
<comment type="subcellular location">
    <subcellularLocation>
        <location evidence="1">Lysosome membrane</location>
        <topology evidence="1">Multi-pass membrane protein</topology>
    </subcellularLocation>
</comment>
<evidence type="ECO:0000256" key="10">
    <source>
        <dbReference type="ARBA" id="ARBA00048473"/>
    </source>
</evidence>
<dbReference type="Proteomes" id="UP001201812">
    <property type="component" value="Unassembled WGS sequence"/>
</dbReference>
<evidence type="ECO:0000256" key="7">
    <source>
        <dbReference type="ARBA" id="ARBA00022989"/>
    </source>
</evidence>
<feature type="transmembrane region" description="Helical" evidence="13">
    <location>
        <begin position="136"/>
        <end position="156"/>
    </location>
</feature>
<feature type="transmembrane region" description="Helical" evidence="13">
    <location>
        <begin position="307"/>
        <end position="331"/>
    </location>
</feature>
<evidence type="ECO:0000256" key="12">
    <source>
        <dbReference type="SAM" id="MobiDB-lite"/>
    </source>
</evidence>
<keyword evidence="6" id="KW-0769">Symport</keyword>
<keyword evidence="14" id="KW-0732">Signal</keyword>
<keyword evidence="3" id="KW-0813">Transport</keyword>
<gene>
    <name evidence="15" type="ORF">DdX_01813</name>
</gene>
<feature type="transmembrane region" description="Helical" evidence="13">
    <location>
        <begin position="246"/>
        <end position="269"/>
    </location>
</feature>
<evidence type="ECO:0000256" key="14">
    <source>
        <dbReference type="SAM" id="SignalP"/>
    </source>
</evidence>
<evidence type="ECO:0000256" key="5">
    <source>
        <dbReference type="ARBA" id="ARBA00022737"/>
    </source>
</evidence>
<organism evidence="15 16">
    <name type="scientific">Ditylenchus destructor</name>
    <dbReference type="NCBI Taxonomy" id="166010"/>
    <lineage>
        <taxon>Eukaryota</taxon>
        <taxon>Metazoa</taxon>
        <taxon>Ecdysozoa</taxon>
        <taxon>Nematoda</taxon>
        <taxon>Chromadorea</taxon>
        <taxon>Rhabditida</taxon>
        <taxon>Tylenchina</taxon>
        <taxon>Tylenchomorpha</taxon>
        <taxon>Sphaerularioidea</taxon>
        <taxon>Anguinidae</taxon>
        <taxon>Anguininae</taxon>
        <taxon>Ditylenchus</taxon>
    </lineage>
</organism>
<dbReference type="SMART" id="SM00679">
    <property type="entry name" value="CTNS"/>
    <property type="match status" value="2"/>
</dbReference>
<dbReference type="Pfam" id="PF04193">
    <property type="entry name" value="PQ-loop"/>
    <property type="match status" value="2"/>
</dbReference>
<dbReference type="AlphaFoldDB" id="A0AAD4NMI1"/>
<dbReference type="FunFam" id="1.20.1280.290:FF:000016">
    <property type="entry name" value="Cystinosin homolog"/>
    <property type="match status" value="1"/>
</dbReference>
<dbReference type="PANTHER" id="PTHR13131:SF5">
    <property type="entry name" value="CYSTINOSIN"/>
    <property type="match status" value="1"/>
</dbReference>
<dbReference type="EMBL" id="JAKKPZ010000001">
    <property type="protein sequence ID" value="KAI1729565.1"/>
    <property type="molecule type" value="Genomic_DNA"/>
</dbReference>
<feature type="signal peptide" evidence="14">
    <location>
        <begin position="1"/>
        <end position="24"/>
    </location>
</feature>
<evidence type="ECO:0000256" key="11">
    <source>
        <dbReference type="ARBA" id="ARBA00074957"/>
    </source>
</evidence>
<keyword evidence="5" id="KW-0677">Repeat</keyword>
<feature type="transmembrane region" description="Helical" evidence="13">
    <location>
        <begin position="219"/>
        <end position="239"/>
    </location>
</feature>
<keyword evidence="16" id="KW-1185">Reference proteome</keyword>
<comment type="caution">
    <text evidence="15">The sequence shown here is derived from an EMBL/GenBank/DDBJ whole genome shotgun (WGS) entry which is preliminary data.</text>
</comment>
<feature type="chain" id="PRO_5041950332" description="Cystinosin homolog" evidence="14">
    <location>
        <begin position="25"/>
        <end position="410"/>
    </location>
</feature>
<keyword evidence="4 13" id="KW-0812">Transmembrane</keyword>
<dbReference type="PANTHER" id="PTHR13131">
    <property type="entry name" value="CYSTINOSIN"/>
    <property type="match status" value="1"/>
</dbReference>
<dbReference type="NCBIfam" id="TIGR00951">
    <property type="entry name" value="2A43"/>
    <property type="match status" value="1"/>
</dbReference>